<dbReference type="RefSeq" id="XP_073982075.1">
    <property type="nucleotide sequence ID" value="XM_074125974.1"/>
</dbReference>
<organism evidence="2">
    <name type="scientific">Rhodnius prolixus</name>
    <name type="common">Triatomid bug</name>
    <dbReference type="NCBI Taxonomy" id="13249"/>
    <lineage>
        <taxon>Eukaryota</taxon>
        <taxon>Metazoa</taxon>
        <taxon>Ecdysozoa</taxon>
        <taxon>Arthropoda</taxon>
        <taxon>Hexapoda</taxon>
        <taxon>Insecta</taxon>
        <taxon>Pterygota</taxon>
        <taxon>Neoptera</taxon>
        <taxon>Paraneoptera</taxon>
        <taxon>Hemiptera</taxon>
        <taxon>Heteroptera</taxon>
        <taxon>Panheteroptera</taxon>
        <taxon>Cimicomorpha</taxon>
        <taxon>Reduviidae</taxon>
        <taxon>Triatominae</taxon>
        <taxon>Rhodnius</taxon>
    </lineage>
</organism>
<dbReference type="GeneID" id="141453153"/>
<protein>
    <submittedName>
        <fullName evidence="2">Uncharacterized protein</fullName>
    </submittedName>
</protein>
<accession>A0A4P6DAF3</accession>
<reference evidence="2" key="1">
    <citation type="submission" date="2019-04" db="EMBL/GenBank/DDBJ databases">
        <title>Analysis of the testis transcriptome of the Chagas disease vector Rhodnius prolixus.</title>
        <authorList>
            <person name="Cesar J."/>
            <person name="Ribeiro J.M."/>
            <person name="Pereira M.H."/>
            <person name="Araujo R.N."/>
            <person name="Gontijo N.F."/>
            <person name="Pessoa G."/>
            <person name="Sant'Anna M.V."/>
            <person name="Sorgine M.H."/>
            <person name="Majerowicz D."/>
            <person name="Carvalho A.B."/>
            <person name="Braz G."/>
            <person name="Mesquita R."/>
            <person name="Lagerblad P.O."/>
            <person name="Koerich L.B."/>
        </authorList>
    </citation>
    <scope>NUCLEOTIDE SEQUENCE</scope>
</reference>
<keyword evidence="1" id="KW-0732">Signal</keyword>
<name>A0A4P6DAF3_RHOPR</name>
<evidence type="ECO:0000313" key="2">
    <source>
        <dbReference type="EMBL" id="MOY46106.1"/>
    </source>
</evidence>
<proteinExistence type="predicted"/>
<dbReference type="AlphaFoldDB" id="A0A4P6DAF3"/>
<dbReference type="EMBL" id="GHKJ01001076">
    <property type="protein sequence ID" value="MOY46106.1"/>
    <property type="molecule type" value="Transcribed_RNA"/>
</dbReference>
<feature type="signal peptide" evidence="1">
    <location>
        <begin position="1"/>
        <end position="17"/>
    </location>
</feature>
<evidence type="ECO:0000256" key="1">
    <source>
        <dbReference type="SAM" id="SignalP"/>
    </source>
</evidence>
<feature type="chain" id="PRO_5020633368" evidence="1">
    <location>
        <begin position="18"/>
        <end position="144"/>
    </location>
</feature>
<sequence>MNLVILVFLSFTGLSLAGVLSSSEYPSEPEVTSGEYDHGQEAPLKIIKITRTYAVPIPVPVPFTKEVPVPIPVHKVVPYPIPVPVHKQVLVPHPVAVAVPVHVAGASHHYNVLSNHDVNHGSPSEDQHVQYNQLLHSHASPKHR</sequence>